<protein>
    <submittedName>
        <fullName evidence="1">Unnamed protein product</fullName>
    </submittedName>
</protein>
<reference evidence="1" key="1">
    <citation type="submission" date="2023-04" db="EMBL/GenBank/DDBJ databases">
        <title>Aspergillus oryzae NBRC 4228.</title>
        <authorList>
            <person name="Ichikawa N."/>
            <person name="Sato H."/>
            <person name="Tonouchi N."/>
        </authorList>
    </citation>
    <scope>NUCLEOTIDE SEQUENCE</scope>
    <source>
        <strain evidence="1">NBRC 4228</strain>
    </source>
</reference>
<evidence type="ECO:0000313" key="2">
    <source>
        <dbReference type="Proteomes" id="UP001165205"/>
    </source>
</evidence>
<gene>
    <name evidence="1" type="ORF">Aory04_001178900</name>
</gene>
<proteinExistence type="predicted"/>
<organism evidence="1 2">
    <name type="scientific">Aspergillus oryzae</name>
    <name type="common">Yellow koji mold</name>
    <dbReference type="NCBI Taxonomy" id="5062"/>
    <lineage>
        <taxon>Eukaryota</taxon>
        <taxon>Fungi</taxon>
        <taxon>Dikarya</taxon>
        <taxon>Ascomycota</taxon>
        <taxon>Pezizomycotina</taxon>
        <taxon>Eurotiomycetes</taxon>
        <taxon>Eurotiomycetidae</taxon>
        <taxon>Eurotiales</taxon>
        <taxon>Aspergillaceae</taxon>
        <taxon>Aspergillus</taxon>
        <taxon>Aspergillus subgen. Circumdati</taxon>
    </lineage>
</organism>
<sequence length="131" mass="14664">MNIAEEGSLTSRYCLVLEELHAEAVRQITPVQPSVDQQTQTHYAMEMRSGDIENLTSNVGDFATEFAMAAPNLVGLGPLDDFHVSPSASLEDLTGWDQFESMVSAHEIEKVFWYQSANQDYRQVFSGFNNL</sequence>
<evidence type="ECO:0000313" key="1">
    <source>
        <dbReference type="EMBL" id="GMG36815.1"/>
    </source>
</evidence>
<accession>A0AAN5C3W3</accession>
<name>A0AAN5C3W3_ASPOZ</name>
<dbReference type="Proteomes" id="UP001165205">
    <property type="component" value="Unassembled WGS sequence"/>
</dbReference>
<dbReference type="EMBL" id="BSYA01000213">
    <property type="protein sequence ID" value="GMG36815.1"/>
    <property type="molecule type" value="Genomic_DNA"/>
</dbReference>
<dbReference type="AlphaFoldDB" id="A0AAN5C3W3"/>
<comment type="caution">
    <text evidence="1">The sequence shown here is derived from an EMBL/GenBank/DDBJ whole genome shotgun (WGS) entry which is preliminary data.</text>
</comment>